<dbReference type="Proteomes" id="UP000019487">
    <property type="component" value="Unassembled WGS sequence"/>
</dbReference>
<evidence type="ECO:0000256" key="3">
    <source>
        <dbReference type="ARBA" id="ARBA00010031"/>
    </source>
</evidence>
<evidence type="ECO:0000256" key="10">
    <source>
        <dbReference type="SAM" id="SignalP"/>
    </source>
</evidence>
<keyword evidence="5" id="KW-0336">GPI-anchor</keyword>
<dbReference type="InterPro" id="IPR008427">
    <property type="entry name" value="Extracellular_membr_CFEM_dom"/>
</dbReference>
<comment type="similarity">
    <text evidence="3">Belongs to the RBT5 family.</text>
</comment>
<keyword evidence="5" id="KW-0325">Glycoprotein</keyword>
<evidence type="ECO:0000256" key="2">
    <source>
        <dbReference type="ARBA" id="ARBA00004613"/>
    </source>
</evidence>
<dbReference type="Pfam" id="PF05730">
    <property type="entry name" value="CFEM"/>
    <property type="match status" value="1"/>
</dbReference>
<gene>
    <name evidence="12" type="ORF">SBOR_5463</name>
</gene>
<evidence type="ECO:0000256" key="6">
    <source>
        <dbReference type="ARBA" id="ARBA00022729"/>
    </source>
</evidence>
<name>W9CI10_SCLBF</name>
<organism evidence="12 13">
    <name type="scientific">Sclerotinia borealis (strain F-4128)</name>
    <dbReference type="NCBI Taxonomy" id="1432307"/>
    <lineage>
        <taxon>Eukaryota</taxon>
        <taxon>Fungi</taxon>
        <taxon>Dikarya</taxon>
        <taxon>Ascomycota</taxon>
        <taxon>Pezizomycotina</taxon>
        <taxon>Leotiomycetes</taxon>
        <taxon>Helotiales</taxon>
        <taxon>Sclerotiniaceae</taxon>
        <taxon>Sclerotinia</taxon>
    </lineage>
</organism>
<evidence type="ECO:0000256" key="7">
    <source>
        <dbReference type="ARBA" id="ARBA00023157"/>
    </source>
</evidence>
<evidence type="ECO:0000256" key="1">
    <source>
        <dbReference type="ARBA" id="ARBA00004589"/>
    </source>
</evidence>
<keyword evidence="6 10" id="KW-0732">Signal</keyword>
<dbReference type="EMBL" id="AYSA01000264">
    <property type="protein sequence ID" value="ESZ94185.1"/>
    <property type="molecule type" value="Genomic_DNA"/>
</dbReference>
<dbReference type="STRING" id="1432307.W9CI10"/>
<proteinExistence type="inferred from homology"/>
<dbReference type="AlphaFoldDB" id="W9CI10"/>
<keyword evidence="4" id="KW-0964">Secreted</keyword>
<reference evidence="12 13" key="1">
    <citation type="journal article" date="2014" name="Genome Announc.">
        <title>Draft genome sequence of Sclerotinia borealis, a psychrophilic plant pathogenic fungus.</title>
        <authorList>
            <person name="Mardanov A.V."/>
            <person name="Beletsky A.V."/>
            <person name="Kadnikov V.V."/>
            <person name="Ignatov A.N."/>
            <person name="Ravin N.V."/>
        </authorList>
    </citation>
    <scope>NUCLEOTIDE SEQUENCE [LARGE SCALE GENOMIC DNA]</scope>
    <source>
        <strain evidence="13">F-4157</strain>
    </source>
</reference>
<keyword evidence="9" id="KW-0812">Transmembrane</keyword>
<sequence>MKFSYVAIGLGAASVVSAQAACTSAVSAVPTCGVSCINSAVAAHCTGTNNYACECAPATFTSIENAAANCVIGACGLITATAIAAAWLSFKDWHKDMREYGMLLAE</sequence>
<dbReference type="HOGENOM" id="CLU_063084_6_0_1"/>
<evidence type="ECO:0000313" key="13">
    <source>
        <dbReference type="Proteomes" id="UP000019487"/>
    </source>
</evidence>
<dbReference type="OrthoDB" id="3767534at2759"/>
<evidence type="ECO:0000256" key="8">
    <source>
        <dbReference type="ARBA" id="ARBA00023288"/>
    </source>
</evidence>
<keyword evidence="8" id="KW-0449">Lipoprotein</keyword>
<evidence type="ECO:0000259" key="11">
    <source>
        <dbReference type="Pfam" id="PF05730"/>
    </source>
</evidence>
<comment type="caution">
    <text evidence="12">The sequence shown here is derived from an EMBL/GenBank/DDBJ whole genome shotgun (WGS) entry which is preliminary data.</text>
</comment>
<feature type="domain" description="CFEM" evidence="11">
    <location>
        <begin position="26"/>
        <end position="82"/>
    </location>
</feature>
<dbReference type="GO" id="GO:0098552">
    <property type="term" value="C:side of membrane"/>
    <property type="evidence" value="ECO:0007669"/>
    <property type="project" value="UniProtKB-KW"/>
</dbReference>
<evidence type="ECO:0000256" key="5">
    <source>
        <dbReference type="ARBA" id="ARBA00022622"/>
    </source>
</evidence>
<accession>W9CI10</accession>
<protein>
    <recommendedName>
        <fullName evidence="11">CFEM domain-containing protein</fullName>
    </recommendedName>
</protein>
<comment type="subcellular location">
    <subcellularLocation>
        <location evidence="1">Membrane</location>
        <topology evidence="1">Lipid-anchor</topology>
        <topology evidence="1">GPI-anchor</topology>
    </subcellularLocation>
    <subcellularLocation>
        <location evidence="2">Secreted</location>
    </subcellularLocation>
</comment>
<feature type="transmembrane region" description="Helical" evidence="9">
    <location>
        <begin position="66"/>
        <end position="90"/>
    </location>
</feature>
<keyword evidence="7" id="KW-1015">Disulfide bond</keyword>
<feature type="chain" id="PRO_5004919079" description="CFEM domain-containing protein" evidence="10">
    <location>
        <begin position="19"/>
        <end position="106"/>
    </location>
</feature>
<evidence type="ECO:0000313" key="12">
    <source>
        <dbReference type="EMBL" id="ESZ94185.1"/>
    </source>
</evidence>
<evidence type="ECO:0000256" key="9">
    <source>
        <dbReference type="SAM" id="Phobius"/>
    </source>
</evidence>
<evidence type="ECO:0000256" key="4">
    <source>
        <dbReference type="ARBA" id="ARBA00022525"/>
    </source>
</evidence>
<keyword evidence="13" id="KW-1185">Reference proteome</keyword>
<dbReference type="GO" id="GO:0005576">
    <property type="term" value="C:extracellular region"/>
    <property type="evidence" value="ECO:0007669"/>
    <property type="project" value="UniProtKB-SubCell"/>
</dbReference>
<keyword evidence="9" id="KW-0472">Membrane</keyword>
<keyword evidence="9" id="KW-1133">Transmembrane helix</keyword>
<feature type="signal peptide" evidence="10">
    <location>
        <begin position="1"/>
        <end position="18"/>
    </location>
</feature>